<dbReference type="RefSeq" id="WP_343908585.1">
    <property type="nucleotide sequence ID" value="NZ_BAAAJE010000016.1"/>
</dbReference>
<dbReference type="CDD" id="cd02440">
    <property type="entry name" value="AdoMet_MTases"/>
    <property type="match status" value="1"/>
</dbReference>
<evidence type="ECO:0000256" key="3">
    <source>
        <dbReference type="ARBA" id="ARBA00022691"/>
    </source>
</evidence>
<keyword evidence="1 5" id="KW-0489">Methyltransferase</keyword>
<comment type="caution">
    <text evidence="5">The sequence shown here is derived from an EMBL/GenBank/DDBJ whole genome shotgun (WGS) entry which is preliminary data.</text>
</comment>
<evidence type="ECO:0000259" key="4">
    <source>
        <dbReference type="Pfam" id="PF13649"/>
    </source>
</evidence>
<evidence type="ECO:0000256" key="2">
    <source>
        <dbReference type="ARBA" id="ARBA00022679"/>
    </source>
</evidence>
<dbReference type="Proteomes" id="UP001499979">
    <property type="component" value="Unassembled WGS sequence"/>
</dbReference>
<protein>
    <submittedName>
        <fullName evidence="5">Class I SAM-dependent methyltransferase</fullName>
    </submittedName>
</protein>
<dbReference type="EMBL" id="BAAAJE010000016">
    <property type="protein sequence ID" value="GAA1150989.1"/>
    <property type="molecule type" value="Genomic_DNA"/>
</dbReference>
<evidence type="ECO:0000313" key="5">
    <source>
        <dbReference type="EMBL" id="GAA1150989.1"/>
    </source>
</evidence>
<gene>
    <name evidence="5" type="ORF">GCM10009606_31980</name>
</gene>
<keyword evidence="6" id="KW-1185">Reference proteome</keyword>
<keyword evidence="3" id="KW-0949">S-adenosyl-L-methionine</keyword>
<dbReference type="PANTHER" id="PTHR43464">
    <property type="entry name" value="METHYLTRANSFERASE"/>
    <property type="match status" value="1"/>
</dbReference>
<accession>A0ABP4F2E6</accession>
<dbReference type="GO" id="GO:0032259">
    <property type="term" value="P:methylation"/>
    <property type="evidence" value="ECO:0007669"/>
    <property type="project" value="UniProtKB-KW"/>
</dbReference>
<feature type="domain" description="Methyltransferase" evidence="4">
    <location>
        <begin position="52"/>
        <end position="142"/>
    </location>
</feature>
<evidence type="ECO:0000256" key="1">
    <source>
        <dbReference type="ARBA" id="ARBA00022603"/>
    </source>
</evidence>
<dbReference type="PANTHER" id="PTHR43464:SF19">
    <property type="entry name" value="UBIQUINONE BIOSYNTHESIS O-METHYLTRANSFERASE, MITOCHONDRIAL"/>
    <property type="match status" value="1"/>
</dbReference>
<dbReference type="InterPro" id="IPR041698">
    <property type="entry name" value="Methyltransf_25"/>
</dbReference>
<dbReference type="GO" id="GO:0008168">
    <property type="term" value="F:methyltransferase activity"/>
    <property type="evidence" value="ECO:0007669"/>
    <property type="project" value="UniProtKB-KW"/>
</dbReference>
<keyword evidence="2" id="KW-0808">Transferase</keyword>
<evidence type="ECO:0000313" key="6">
    <source>
        <dbReference type="Proteomes" id="UP001499979"/>
    </source>
</evidence>
<dbReference type="Pfam" id="PF13649">
    <property type="entry name" value="Methyltransf_25"/>
    <property type="match status" value="1"/>
</dbReference>
<dbReference type="SUPFAM" id="SSF53335">
    <property type="entry name" value="S-adenosyl-L-methionine-dependent methyltransferases"/>
    <property type="match status" value="1"/>
</dbReference>
<dbReference type="Gene3D" id="3.40.50.150">
    <property type="entry name" value="Vaccinia Virus protein VP39"/>
    <property type="match status" value="1"/>
</dbReference>
<name>A0ABP4F2E6_9ACTN</name>
<proteinExistence type="predicted"/>
<reference evidence="6" key="1">
    <citation type="journal article" date="2019" name="Int. J. Syst. Evol. Microbiol.">
        <title>The Global Catalogue of Microorganisms (GCM) 10K type strain sequencing project: providing services to taxonomists for standard genome sequencing and annotation.</title>
        <authorList>
            <consortium name="The Broad Institute Genomics Platform"/>
            <consortium name="The Broad Institute Genome Sequencing Center for Infectious Disease"/>
            <person name="Wu L."/>
            <person name="Ma J."/>
        </authorList>
    </citation>
    <scope>NUCLEOTIDE SEQUENCE [LARGE SCALE GENOMIC DNA]</scope>
    <source>
        <strain evidence="6">JCM 11813</strain>
    </source>
</reference>
<dbReference type="InterPro" id="IPR029063">
    <property type="entry name" value="SAM-dependent_MTases_sf"/>
</dbReference>
<organism evidence="5 6">
    <name type="scientific">Nocardioides aquiterrae</name>
    <dbReference type="NCBI Taxonomy" id="203799"/>
    <lineage>
        <taxon>Bacteria</taxon>
        <taxon>Bacillati</taxon>
        <taxon>Actinomycetota</taxon>
        <taxon>Actinomycetes</taxon>
        <taxon>Propionibacteriales</taxon>
        <taxon>Nocardioidaceae</taxon>
        <taxon>Nocardioides</taxon>
    </lineage>
</organism>
<sequence>MSARWQRIAVQTAGEAYAAAYAERFRRLAETGADVHGEATFVAALVAPPARVLDAGCGTGRVAVRLHELGYDVVGVDVDASMVAEARAAAPHLDWRIGDLAALDLAEAFDLVVVAGNTLPLLDEGTLGAACDRLAAHTAPGGTVVAGFGLDGDHLPGDCPVTPLAEVDAAMAAAGLAGVDRWSTWTGEPFAEGGGYVVASYRRPA</sequence>